<dbReference type="Pfam" id="PF07660">
    <property type="entry name" value="STN"/>
    <property type="match status" value="1"/>
</dbReference>
<dbReference type="InterPro" id="IPR011662">
    <property type="entry name" value="Secretin/TonB_short_N"/>
</dbReference>
<evidence type="ECO:0000256" key="8">
    <source>
        <dbReference type="ARBA" id="ARBA00023004"/>
    </source>
</evidence>
<comment type="subcellular location">
    <subcellularLocation>
        <location evidence="1 14">Cell outer membrane</location>
        <topology evidence="1 14">Multi-pass membrane protein</topology>
    </subcellularLocation>
</comment>
<dbReference type="GO" id="GO:0015344">
    <property type="term" value="F:siderophore uptake transmembrane transporter activity"/>
    <property type="evidence" value="ECO:0007669"/>
    <property type="project" value="TreeGrafter"/>
</dbReference>
<dbReference type="AlphaFoldDB" id="A0A3M4AUL0"/>
<dbReference type="CDD" id="cd01347">
    <property type="entry name" value="ligand_gated_channel"/>
    <property type="match status" value="1"/>
</dbReference>
<gene>
    <name evidence="18" type="ORF">ALQ30_04569</name>
</gene>
<keyword evidence="10 16" id="KW-0798">TonB box</keyword>
<evidence type="ECO:0000256" key="5">
    <source>
        <dbReference type="ARBA" id="ARBA00022496"/>
    </source>
</evidence>
<feature type="short sequence motif" description="TonB C-terminal box" evidence="15">
    <location>
        <begin position="830"/>
        <end position="847"/>
    </location>
</feature>
<dbReference type="PROSITE" id="PS52016">
    <property type="entry name" value="TONB_DEPENDENT_REC_3"/>
    <property type="match status" value="1"/>
</dbReference>
<accession>A0A3M4AUL0</accession>
<keyword evidence="12 18" id="KW-0675">Receptor</keyword>
<keyword evidence="11 14" id="KW-0472">Membrane</keyword>
<sequence>MACLSGRSASGFDVRRVVGWQCRAVPTTKLRKCIILRHRFQRVIPSMQTSSSRLRTGRVKTLGLRLGGLVLALAFQGEALAEEFEFDIPAQPLNSALKELGRQGDLQILYNPDDVNGKFSSPVHGRLTPEQAVADLLKQAGVTHNLEADTLTLGSAASAQPMNLGPVAIKGDPFGITTEGSGSYAATGVSINKASQSLRETPQSVTVMTRQLINDKNLNGLDEVMAQTPGITFSQRNFGSHVFSSRGFALEDESYTIDGVAGQGYSVTGWMTPDMEIYDRVEVLRGAAGLLIGAGNPGGAVNLVRKRPTALAQFSITTRAGSWDQYRVDLDGSSKLNDSGSVRGRFVTSYEDRGYFIDGLKKTAPLLYGILETDLSENTTLTLGLRHQSADTHGYSIFGLPRYSNGKAIDLPRSTSLAQDWNRHQTRTDEVFSELETRFDENWSGTLSATHSDGAFDQKVAYAQGAIDPATQSGSRLVRTLFRSDTLQSDGFDSHLDGRFDAFGLTHQLTIGGNWSEQKRDSRYATVNSNRPLDIVNPDHDAIAEPARPAWRSTDYSDKRYGVYSNLRLSLSESLSLVMGGRVSWYDYQSQSAGVTTRAQEKNQVTPFVGVIYDLNRDWSWYASYTDIFLPQSGYRTASGAFLDPAIGASHETGIKGELFDKRLNVSFALFYVKQKDVAVEDDANAGQCLSNDAYGTCYLNGDIRRSKGIDMEISGEPLPGLQTLAGYTFNLTRGSDGKSISAETPRHMLRLSSSYNLPGTWRRLTVGGGVSAQSGYSEHESTQPIDNPGRAIWDARASWKIDEHWSVALNGNNLLDRKYYKATGDIDRGNYYGDPRNYVLTLRGDF</sequence>
<dbReference type="InterPro" id="IPR000531">
    <property type="entry name" value="Beta-barrel_TonB"/>
</dbReference>
<evidence type="ECO:0000256" key="11">
    <source>
        <dbReference type="ARBA" id="ARBA00023136"/>
    </source>
</evidence>
<dbReference type="InterPro" id="IPR037066">
    <property type="entry name" value="Plug_dom_sf"/>
</dbReference>
<dbReference type="Pfam" id="PF00593">
    <property type="entry name" value="TonB_dep_Rec_b-barrel"/>
    <property type="match status" value="1"/>
</dbReference>
<evidence type="ECO:0000256" key="3">
    <source>
        <dbReference type="ARBA" id="ARBA00022448"/>
    </source>
</evidence>
<dbReference type="GO" id="GO:0009279">
    <property type="term" value="C:cell outer membrane"/>
    <property type="evidence" value="ECO:0007669"/>
    <property type="project" value="UniProtKB-SubCell"/>
</dbReference>
<dbReference type="Proteomes" id="UP000281604">
    <property type="component" value="Unassembled WGS sequence"/>
</dbReference>
<keyword evidence="3 14" id="KW-0813">Transport</keyword>
<evidence type="ECO:0000256" key="2">
    <source>
        <dbReference type="ARBA" id="ARBA00009810"/>
    </source>
</evidence>
<evidence type="ECO:0000256" key="1">
    <source>
        <dbReference type="ARBA" id="ARBA00004571"/>
    </source>
</evidence>
<dbReference type="InterPro" id="IPR010105">
    <property type="entry name" value="TonB_sidphr_rcpt"/>
</dbReference>
<dbReference type="InterPro" id="IPR039426">
    <property type="entry name" value="TonB-dep_rcpt-like"/>
</dbReference>
<dbReference type="EMBL" id="RBQE01000157">
    <property type="protein sequence ID" value="RMP10643.1"/>
    <property type="molecule type" value="Genomic_DNA"/>
</dbReference>
<dbReference type="Gene3D" id="3.55.50.30">
    <property type="match status" value="1"/>
</dbReference>
<evidence type="ECO:0000256" key="9">
    <source>
        <dbReference type="ARBA" id="ARBA00023065"/>
    </source>
</evidence>
<dbReference type="GO" id="GO:0015891">
    <property type="term" value="P:siderophore transport"/>
    <property type="evidence" value="ECO:0007669"/>
    <property type="project" value="InterPro"/>
</dbReference>
<dbReference type="FunFam" id="2.170.130.10:FF:000010">
    <property type="entry name" value="Ferripyoverdine receptor"/>
    <property type="match status" value="1"/>
</dbReference>
<evidence type="ECO:0000256" key="10">
    <source>
        <dbReference type="ARBA" id="ARBA00023077"/>
    </source>
</evidence>
<dbReference type="PROSITE" id="PS01156">
    <property type="entry name" value="TONB_DEPENDENT_REC_2"/>
    <property type="match status" value="1"/>
</dbReference>
<evidence type="ECO:0000313" key="19">
    <source>
        <dbReference type="Proteomes" id="UP000281604"/>
    </source>
</evidence>
<dbReference type="Pfam" id="PF07715">
    <property type="entry name" value="Plug"/>
    <property type="match status" value="1"/>
</dbReference>
<dbReference type="Gene3D" id="2.40.170.20">
    <property type="entry name" value="TonB-dependent receptor, beta-barrel domain"/>
    <property type="match status" value="1"/>
</dbReference>
<dbReference type="PANTHER" id="PTHR32552">
    <property type="entry name" value="FERRICHROME IRON RECEPTOR-RELATED"/>
    <property type="match status" value="1"/>
</dbReference>
<dbReference type="GO" id="GO:0038023">
    <property type="term" value="F:signaling receptor activity"/>
    <property type="evidence" value="ECO:0007669"/>
    <property type="project" value="InterPro"/>
</dbReference>
<evidence type="ECO:0000256" key="14">
    <source>
        <dbReference type="PROSITE-ProRule" id="PRU01360"/>
    </source>
</evidence>
<keyword evidence="7" id="KW-0732">Signal</keyword>
<evidence type="ECO:0000313" key="18">
    <source>
        <dbReference type="EMBL" id="RMP10643.1"/>
    </source>
</evidence>
<evidence type="ECO:0000256" key="15">
    <source>
        <dbReference type="PROSITE-ProRule" id="PRU10144"/>
    </source>
</evidence>
<keyword evidence="13 14" id="KW-0998">Cell outer membrane</keyword>
<comment type="similarity">
    <text evidence="2 14 16">Belongs to the TonB-dependent receptor family.</text>
</comment>
<keyword evidence="6 14" id="KW-0812">Transmembrane</keyword>
<feature type="domain" description="Secretin/TonB short N-terminal" evidence="17">
    <location>
        <begin position="106"/>
        <end position="156"/>
    </location>
</feature>
<evidence type="ECO:0000256" key="12">
    <source>
        <dbReference type="ARBA" id="ARBA00023170"/>
    </source>
</evidence>
<evidence type="ECO:0000256" key="16">
    <source>
        <dbReference type="RuleBase" id="RU003357"/>
    </source>
</evidence>
<dbReference type="NCBIfam" id="TIGR01783">
    <property type="entry name" value="TonB-siderophor"/>
    <property type="match status" value="1"/>
</dbReference>
<evidence type="ECO:0000256" key="6">
    <source>
        <dbReference type="ARBA" id="ARBA00022692"/>
    </source>
</evidence>
<keyword evidence="8" id="KW-0408">Iron</keyword>
<dbReference type="InterPro" id="IPR036942">
    <property type="entry name" value="Beta-barrel_TonB_sf"/>
</dbReference>
<dbReference type="InterPro" id="IPR010917">
    <property type="entry name" value="TonB_rcpt_CS"/>
</dbReference>
<name>A0A3M4AUL0_9PSED</name>
<reference evidence="18 19" key="1">
    <citation type="submission" date="2018-08" db="EMBL/GenBank/DDBJ databases">
        <title>Recombination of ecologically and evolutionarily significant loci maintains genetic cohesion in the Pseudomonas syringae species complex.</title>
        <authorList>
            <person name="Dillon M."/>
            <person name="Thakur S."/>
            <person name="Almeida R.N.D."/>
            <person name="Weir B.S."/>
            <person name="Guttman D.S."/>
        </authorList>
    </citation>
    <scope>NUCLEOTIDE SEQUENCE [LARGE SCALE GENOMIC DNA]</scope>
    <source>
        <strain evidence="18 19">ICMP 3706</strain>
    </source>
</reference>
<protein>
    <submittedName>
        <fullName evidence="18">Outer membrane ferripyoverdine receptor</fullName>
    </submittedName>
</protein>
<organism evidence="18 19">
    <name type="scientific">Pseudomonas syringae pv. persicae</name>
    <dbReference type="NCBI Taxonomy" id="237306"/>
    <lineage>
        <taxon>Bacteria</taxon>
        <taxon>Pseudomonadati</taxon>
        <taxon>Pseudomonadota</taxon>
        <taxon>Gammaproteobacteria</taxon>
        <taxon>Pseudomonadales</taxon>
        <taxon>Pseudomonadaceae</taxon>
        <taxon>Pseudomonas</taxon>
    </lineage>
</organism>
<keyword evidence="5" id="KW-0410">Iron transport</keyword>
<keyword evidence="9" id="KW-0406">Ion transport</keyword>
<proteinExistence type="inferred from homology"/>
<dbReference type="SMART" id="SM00965">
    <property type="entry name" value="STN"/>
    <property type="match status" value="1"/>
</dbReference>
<dbReference type="SUPFAM" id="SSF56935">
    <property type="entry name" value="Porins"/>
    <property type="match status" value="1"/>
</dbReference>
<dbReference type="InterPro" id="IPR012910">
    <property type="entry name" value="Plug_dom"/>
</dbReference>
<evidence type="ECO:0000256" key="4">
    <source>
        <dbReference type="ARBA" id="ARBA00022452"/>
    </source>
</evidence>
<evidence type="ECO:0000256" key="7">
    <source>
        <dbReference type="ARBA" id="ARBA00022729"/>
    </source>
</evidence>
<evidence type="ECO:0000259" key="17">
    <source>
        <dbReference type="SMART" id="SM00965"/>
    </source>
</evidence>
<evidence type="ECO:0000256" key="13">
    <source>
        <dbReference type="ARBA" id="ARBA00023237"/>
    </source>
</evidence>
<dbReference type="PANTHER" id="PTHR32552:SF74">
    <property type="entry name" value="HYDROXAMATE SIDEROPHORE RECEPTOR FHUE"/>
    <property type="match status" value="1"/>
</dbReference>
<dbReference type="Gene3D" id="2.170.130.10">
    <property type="entry name" value="TonB-dependent receptor, plug domain"/>
    <property type="match status" value="1"/>
</dbReference>
<keyword evidence="4 14" id="KW-1134">Transmembrane beta strand</keyword>
<comment type="caution">
    <text evidence="18">The sequence shown here is derived from an EMBL/GenBank/DDBJ whole genome shotgun (WGS) entry which is preliminary data.</text>
</comment>